<accession>A0ABQ5R9M3</accession>
<sequence>MTTGPEFSCPPARSELSASSDFFVSAGTKSPIWRNGGPFAEGQVVIESCIDCHAWGVTRTLQWLCYGCKSWRENHRRTGQCPSCGQEAALHTVTGSCRLCHKQRSWYAKHTGRRPNTIAFTEANRGGQQLFVANTFYVHHGRGQLEYRKKTMPVDMSVLRPVAWQQLTLFDSPRDFKAGLERGFLPPPRPDVAAAFNIHVNEHANRYGWTVSKTERVKRGIRILLGLQDTPGARIRRSDVALLSRIKHSAQVVAHVLETAGMLDNDREPAVVRWFHATIAELPQQMRTELTVWFDVMRNGSTSPPRQRPRQDTTISTKLRWAMPALRAWASEHESLCAIGRDNVHAAIAGKNALARSTMLSGLRSIFTILKGRKMVFVNPTTRIKVDEPGGSIPPPVDLARLKELLNSDDPVKAALSALLAFHAVRIWQLRSMKLTDYHDGRLYLGDQVILLAPPVRQRLDAYLRHRQATWPTSTNPHMFIHLRNWSHHGQVWPAWIAIQLGMSPQVIRRDRILDEAHATSGDIKQLVELFGLSIDGAAPYVNAVSHAAAEEA</sequence>
<comment type="caution">
    <text evidence="1">The sequence shown here is derived from an EMBL/GenBank/DDBJ whole genome shotgun (WGS) entry which is preliminary data.</text>
</comment>
<evidence type="ECO:0000313" key="2">
    <source>
        <dbReference type="Proteomes" id="UP001144280"/>
    </source>
</evidence>
<evidence type="ECO:0000313" key="1">
    <source>
        <dbReference type="EMBL" id="GLI02842.1"/>
    </source>
</evidence>
<proteinExistence type="predicted"/>
<dbReference type="Proteomes" id="UP001144280">
    <property type="component" value="Unassembled WGS sequence"/>
</dbReference>
<name>A0ABQ5R9M3_9ACTN</name>
<gene>
    <name evidence="1" type="ORF">Pa4123_81200</name>
</gene>
<keyword evidence="2" id="KW-1185">Reference proteome</keyword>
<dbReference type="SUPFAM" id="SSF56349">
    <property type="entry name" value="DNA breaking-rejoining enzymes"/>
    <property type="match status" value="1"/>
</dbReference>
<organism evidence="1 2">
    <name type="scientific">Phytohabitans aurantiacus</name>
    <dbReference type="NCBI Taxonomy" id="3016789"/>
    <lineage>
        <taxon>Bacteria</taxon>
        <taxon>Bacillati</taxon>
        <taxon>Actinomycetota</taxon>
        <taxon>Actinomycetes</taxon>
        <taxon>Micromonosporales</taxon>
        <taxon>Micromonosporaceae</taxon>
    </lineage>
</organism>
<dbReference type="EMBL" id="BSDI01000070">
    <property type="protein sequence ID" value="GLI02842.1"/>
    <property type="molecule type" value="Genomic_DNA"/>
</dbReference>
<protein>
    <recommendedName>
        <fullName evidence="3">Tyr recombinase domain-containing protein</fullName>
    </recommendedName>
</protein>
<dbReference type="InterPro" id="IPR011010">
    <property type="entry name" value="DNA_brk_join_enz"/>
</dbReference>
<reference evidence="1" key="1">
    <citation type="submission" date="2022-12" db="EMBL/GenBank/DDBJ databases">
        <title>New Phytohabitans aurantiacus sp. RD004123 nov., an actinomycete isolated from soil.</title>
        <authorList>
            <person name="Triningsih D.W."/>
            <person name="Harunari E."/>
            <person name="Igarashi Y."/>
        </authorList>
    </citation>
    <scope>NUCLEOTIDE SEQUENCE</scope>
    <source>
        <strain evidence="1">RD004123</strain>
    </source>
</reference>
<evidence type="ECO:0008006" key="3">
    <source>
        <dbReference type="Google" id="ProtNLM"/>
    </source>
</evidence>